<dbReference type="GO" id="GO:0046872">
    <property type="term" value="F:metal ion binding"/>
    <property type="evidence" value="ECO:0007669"/>
    <property type="project" value="UniProtKB-KW"/>
</dbReference>
<feature type="domain" description="VOC" evidence="3">
    <location>
        <begin position="2"/>
        <end position="130"/>
    </location>
</feature>
<dbReference type="InterPro" id="IPR017515">
    <property type="entry name" value="MeMalonyl-CoA_epimerase"/>
</dbReference>
<dbReference type="PANTHER" id="PTHR43048:SF3">
    <property type="entry name" value="METHYLMALONYL-COA EPIMERASE, MITOCHONDRIAL"/>
    <property type="match status" value="1"/>
</dbReference>
<organism evidence="4 5">
    <name type="scientific">Planobacterium oryzisoli</name>
    <dbReference type="NCBI Taxonomy" id="2771435"/>
    <lineage>
        <taxon>Bacteria</taxon>
        <taxon>Pseudomonadati</taxon>
        <taxon>Bacteroidota</taxon>
        <taxon>Flavobacteriia</taxon>
        <taxon>Flavobacteriales</taxon>
        <taxon>Weeksellaceae</taxon>
        <taxon>Chryseobacterium group</taxon>
        <taxon>Chryseobacterium</taxon>
    </lineage>
</organism>
<evidence type="ECO:0000313" key="4">
    <source>
        <dbReference type="EMBL" id="MBF5027026.1"/>
    </source>
</evidence>
<dbReference type="PROSITE" id="PS51819">
    <property type="entry name" value="VOC"/>
    <property type="match status" value="1"/>
</dbReference>
<dbReference type="GO" id="GO:0004493">
    <property type="term" value="F:methylmalonyl-CoA epimerase activity"/>
    <property type="evidence" value="ECO:0007669"/>
    <property type="project" value="UniProtKB-EC"/>
</dbReference>
<dbReference type="EC" id="5.1.99.1" evidence="4"/>
<sequence length="133" mass="14764">MKLEHIGIAVKSLEESDRLFSRLLGKANYKHETVEREGVTTSFYAVGESKVELLESSTSEGVIGRYIEKRGEGVHHLAFLVEDLETEIERLQAEGFSFLSTTPKEGADGKLIVFLHPKTTGGVLVELCQEKRG</sequence>
<comment type="caution">
    <text evidence="4">The sequence shown here is derived from an EMBL/GenBank/DDBJ whole genome shotgun (WGS) entry which is preliminary data.</text>
</comment>
<name>A0A930YVE5_9FLAO</name>
<accession>A0A930YVE5</accession>
<dbReference type="RefSeq" id="WP_194738953.1">
    <property type="nucleotide sequence ID" value="NZ_JADKYY010000004.1"/>
</dbReference>
<gene>
    <name evidence="4" type="primary">mce</name>
    <name evidence="4" type="ORF">IC612_04335</name>
</gene>
<dbReference type="InterPro" id="IPR037523">
    <property type="entry name" value="VOC_core"/>
</dbReference>
<dbReference type="EMBL" id="JADKYY010000004">
    <property type="protein sequence ID" value="MBF5027026.1"/>
    <property type="molecule type" value="Genomic_DNA"/>
</dbReference>
<dbReference type="InterPro" id="IPR029068">
    <property type="entry name" value="Glyas_Bleomycin-R_OHBP_Dase"/>
</dbReference>
<dbReference type="Proteomes" id="UP000694480">
    <property type="component" value="Unassembled WGS sequence"/>
</dbReference>
<dbReference type="SUPFAM" id="SSF54593">
    <property type="entry name" value="Glyoxalase/Bleomycin resistance protein/Dihydroxybiphenyl dioxygenase"/>
    <property type="match status" value="1"/>
</dbReference>
<dbReference type="InterPro" id="IPR051785">
    <property type="entry name" value="MMCE/EMCE_epimerase"/>
</dbReference>
<dbReference type="AlphaFoldDB" id="A0A930YVE5"/>
<dbReference type="NCBIfam" id="TIGR03081">
    <property type="entry name" value="metmalonyl_epim"/>
    <property type="match status" value="1"/>
</dbReference>
<evidence type="ECO:0000256" key="1">
    <source>
        <dbReference type="ARBA" id="ARBA00009308"/>
    </source>
</evidence>
<proteinExistence type="inferred from homology"/>
<dbReference type="Pfam" id="PF13669">
    <property type="entry name" value="Glyoxalase_4"/>
    <property type="match status" value="1"/>
</dbReference>
<keyword evidence="2" id="KW-0479">Metal-binding</keyword>
<comment type="similarity">
    <text evidence="1">Belongs to the methylmalonyl-CoA epimerase family.</text>
</comment>
<protein>
    <submittedName>
        <fullName evidence="4">Methylmalonyl-CoA epimerase</fullName>
        <ecNumber evidence="4">5.1.99.1</ecNumber>
    </submittedName>
</protein>
<keyword evidence="4" id="KW-0413">Isomerase</keyword>
<evidence type="ECO:0000259" key="3">
    <source>
        <dbReference type="PROSITE" id="PS51819"/>
    </source>
</evidence>
<reference evidence="4" key="1">
    <citation type="submission" date="2020-11" db="EMBL/GenBank/DDBJ databases">
        <title>Genome seq and assembly of Planobacterium sp.</title>
        <authorList>
            <person name="Chhetri G."/>
        </authorList>
    </citation>
    <scope>NUCLEOTIDE SEQUENCE</scope>
    <source>
        <strain evidence="4">GCR5</strain>
    </source>
</reference>
<dbReference type="PANTHER" id="PTHR43048">
    <property type="entry name" value="METHYLMALONYL-COA EPIMERASE"/>
    <property type="match status" value="1"/>
</dbReference>
<keyword evidence="5" id="KW-1185">Reference proteome</keyword>
<dbReference type="Gene3D" id="3.10.180.10">
    <property type="entry name" value="2,3-Dihydroxybiphenyl 1,2-Dioxygenase, domain 1"/>
    <property type="match status" value="1"/>
</dbReference>
<dbReference type="GO" id="GO:0046491">
    <property type="term" value="P:L-methylmalonyl-CoA metabolic process"/>
    <property type="evidence" value="ECO:0007669"/>
    <property type="project" value="TreeGrafter"/>
</dbReference>
<evidence type="ECO:0000313" key="5">
    <source>
        <dbReference type="Proteomes" id="UP000694480"/>
    </source>
</evidence>
<dbReference type="CDD" id="cd07249">
    <property type="entry name" value="MMCE"/>
    <property type="match status" value="1"/>
</dbReference>
<evidence type="ECO:0000256" key="2">
    <source>
        <dbReference type="ARBA" id="ARBA00022723"/>
    </source>
</evidence>